<organism evidence="2 3">
    <name type="scientific">Peptostreptococcus canis</name>
    <dbReference type="NCBI Taxonomy" id="1159213"/>
    <lineage>
        <taxon>Bacteria</taxon>
        <taxon>Bacillati</taxon>
        <taxon>Bacillota</taxon>
        <taxon>Clostridia</taxon>
        <taxon>Peptostreptococcales</taxon>
        <taxon>Peptostreptococcaceae</taxon>
        <taxon>Peptostreptococcus</taxon>
    </lineage>
</organism>
<dbReference type="EMBL" id="JABGBW010000005">
    <property type="protein sequence ID" value="MBC2576448.1"/>
    <property type="molecule type" value="Genomic_DNA"/>
</dbReference>
<dbReference type="InterPro" id="IPR019405">
    <property type="entry name" value="Lactonase_7-beta_prop"/>
</dbReference>
<dbReference type="Proteomes" id="UP000713904">
    <property type="component" value="Unassembled WGS sequence"/>
</dbReference>
<reference evidence="2 3" key="1">
    <citation type="submission" date="2020-05" db="EMBL/GenBank/DDBJ databases">
        <title>Draft genome of xy-202 and genomic insight in genome of the genus Peptostreptococcus.</title>
        <authorList>
            <person name="Zhang Z."/>
        </authorList>
    </citation>
    <scope>NUCLEOTIDE SEQUENCE [LARGE SCALE GENOMIC DNA]</scope>
    <source>
        <strain evidence="2 3">DSM 27025</strain>
    </source>
</reference>
<sequence>MKEKLFMSGYTKAENKGINILDLDVYENSIEILETECINEENPSYLDFDKINELIFAVTSRDGGGVAVYKKIENEYKLMDTLGGLGKAPCHLYYDYKRELLYSSNYHLGKLDIIKVHKTNEQKQVLELLNTIEFKGSGLISPNQDSSRCHMAVLDNDGKYVIVVDLGADSVYTYNIDGFGEYELKSVYKTSNGMGPRHIVFRNDGKFAYLLGELDSHIDVLRYDNKEGVFSYMDRVKTLPEAYKSTNFASAIKASGDGKFLYASNRGHDSIAIFRIFENGNLELVEISKTGGRTPRDFGFINDEKFIVVGHQDDKKVTIFKRDKMTGRMKQFDDKIFLNSEIVYVKSYI</sequence>
<dbReference type="Pfam" id="PF10282">
    <property type="entry name" value="Lactonase"/>
    <property type="match status" value="1"/>
</dbReference>
<protein>
    <submittedName>
        <fullName evidence="2">Lactonase family protein</fullName>
    </submittedName>
</protein>
<dbReference type="InterPro" id="IPR011048">
    <property type="entry name" value="Haem_d1_sf"/>
</dbReference>
<keyword evidence="3" id="KW-1185">Reference proteome</keyword>
<gene>
    <name evidence="2" type="ORF">HLB29_07085</name>
</gene>
<dbReference type="InterPro" id="IPR050282">
    <property type="entry name" value="Cycloisomerase_2"/>
</dbReference>
<dbReference type="Gene3D" id="2.130.10.10">
    <property type="entry name" value="YVTN repeat-like/Quinoprotein amine dehydrogenase"/>
    <property type="match status" value="1"/>
</dbReference>
<dbReference type="InterPro" id="IPR015943">
    <property type="entry name" value="WD40/YVTN_repeat-like_dom_sf"/>
</dbReference>
<accession>A0ABR6TM04</accession>
<comment type="caution">
    <text evidence="2">The sequence shown here is derived from an EMBL/GenBank/DDBJ whole genome shotgun (WGS) entry which is preliminary data.</text>
</comment>
<evidence type="ECO:0000256" key="1">
    <source>
        <dbReference type="ARBA" id="ARBA00005564"/>
    </source>
</evidence>
<evidence type="ECO:0000313" key="2">
    <source>
        <dbReference type="EMBL" id="MBC2576448.1"/>
    </source>
</evidence>
<dbReference type="RefSeq" id="WP_185624465.1">
    <property type="nucleotide sequence ID" value="NZ_JABGBW010000005.1"/>
</dbReference>
<dbReference type="SUPFAM" id="SSF51004">
    <property type="entry name" value="C-terminal (heme d1) domain of cytochrome cd1-nitrite reductase"/>
    <property type="match status" value="1"/>
</dbReference>
<name>A0ABR6TM04_9FIRM</name>
<proteinExistence type="inferred from homology"/>
<dbReference type="PANTHER" id="PTHR30344:SF1">
    <property type="entry name" value="6-PHOSPHOGLUCONOLACTONASE"/>
    <property type="match status" value="1"/>
</dbReference>
<dbReference type="PANTHER" id="PTHR30344">
    <property type="entry name" value="6-PHOSPHOGLUCONOLACTONASE-RELATED"/>
    <property type="match status" value="1"/>
</dbReference>
<evidence type="ECO:0000313" key="3">
    <source>
        <dbReference type="Proteomes" id="UP000713904"/>
    </source>
</evidence>
<comment type="similarity">
    <text evidence="1">Belongs to the cycloisomerase 2 family.</text>
</comment>